<dbReference type="GO" id="GO:0004181">
    <property type="term" value="F:metallocarboxypeptidase activity"/>
    <property type="evidence" value="ECO:0007669"/>
    <property type="project" value="InterPro"/>
</dbReference>
<feature type="domain" description="Peptidase M14" evidence="5">
    <location>
        <begin position="37"/>
        <end position="320"/>
    </location>
</feature>
<dbReference type="InterPro" id="IPR000834">
    <property type="entry name" value="Peptidase_M14"/>
</dbReference>
<feature type="signal peptide" evidence="4">
    <location>
        <begin position="1"/>
        <end position="21"/>
    </location>
</feature>
<feature type="active site" description="Proton donor/acceptor" evidence="3">
    <location>
        <position position="295"/>
    </location>
</feature>
<dbReference type="Pfam" id="PF00246">
    <property type="entry name" value="Peptidase_M14"/>
    <property type="match status" value="1"/>
</dbReference>
<evidence type="ECO:0000313" key="7">
    <source>
        <dbReference type="Proteomes" id="UP000029385"/>
    </source>
</evidence>
<comment type="similarity">
    <text evidence="2 3">Belongs to the peptidase M14 family.</text>
</comment>
<proteinExistence type="inferred from homology"/>
<organism evidence="6 7">
    <name type="scientific">Arenimonas oryziterrae DSM 21050 = YC6267</name>
    <dbReference type="NCBI Taxonomy" id="1121015"/>
    <lineage>
        <taxon>Bacteria</taxon>
        <taxon>Pseudomonadati</taxon>
        <taxon>Pseudomonadota</taxon>
        <taxon>Gammaproteobacteria</taxon>
        <taxon>Lysobacterales</taxon>
        <taxon>Lysobacteraceae</taxon>
        <taxon>Arenimonas</taxon>
    </lineage>
</organism>
<dbReference type="AlphaFoldDB" id="A0A091ARL1"/>
<name>A0A091ARL1_9GAMM</name>
<dbReference type="RefSeq" id="WP_022969938.1">
    <property type="nucleotide sequence ID" value="NZ_ATVD01000004.1"/>
</dbReference>
<keyword evidence="7" id="KW-1185">Reference proteome</keyword>
<evidence type="ECO:0000256" key="4">
    <source>
        <dbReference type="SAM" id="SignalP"/>
    </source>
</evidence>
<dbReference type="PANTHER" id="PTHR11705:SF145">
    <property type="entry name" value="PEPTIDASE M14 CARBOXYPEPTIDASE A DOMAIN-CONTAINING PROTEIN"/>
    <property type="match status" value="1"/>
</dbReference>
<dbReference type="GO" id="GO:0006508">
    <property type="term" value="P:proteolysis"/>
    <property type="evidence" value="ECO:0007669"/>
    <property type="project" value="InterPro"/>
</dbReference>
<dbReference type="PROSITE" id="PS52035">
    <property type="entry name" value="PEPTIDASE_M14"/>
    <property type="match status" value="1"/>
</dbReference>
<dbReference type="eggNOG" id="COG2866">
    <property type="taxonomic scope" value="Bacteria"/>
</dbReference>
<evidence type="ECO:0000259" key="5">
    <source>
        <dbReference type="PROSITE" id="PS52035"/>
    </source>
</evidence>
<evidence type="ECO:0000256" key="2">
    <source>
        <dbReference type="ARBA" id="ARBA00005988"/>
    </source>
</evidence>
<feature type="chain" id="PRO_5001870826" description="Peptidase M14 domain-containing protein" evidence="4">
    <location>
        <begin position="22"/>
        <end position="590"/>
    </location>
</feature>
<dbReference type="SMART" id="SM00631">
    <property type="entry name" value="Zn_pept"/>
    <property type="match status" value="1"/>
</dbReference>
<dbReference type="PANTHER" id="PTHR11705">
    <property type="entry name" value="PROTEASE FAMILY M14 CARBOXYPEPTIDASE A,B"/>
    <property type="match status" value="1"/>
</dbReference>
<dbReference type="STRING" id="1121015.GCA_000420545_02336"/>
<dbReference type="OrthoDB" id="9767214at2"/>
<dbReference type="CDD" id="cd06241">
    <property type="entry name" value="M14-like"/>
    <property type="match status" value="1"/>
</dbReference>
<comment type="caution">
    <text evidence="6">The sequence shown here is derived from an EMBL/GenBank/DDBJ whole genome shotgun (WGS) entry which is preliminary data.</text>
</comment>
<sequence>MIRPLCLALTLALGVCATASADLPPLSTMSERSGFLQTGRYDEVIALCQSFQNAYPGVVRCIDFGRTPEGRPMKALIVTRTGALTAAAAHQRGLPVMLIQGGIHAGEIDGKDAGFLALREVLAGKAAKGALDKQVLVFVPVFNVDGHERFGAWNRPNQRGPEQMGWRTTAQNYNLNRDYVKADAPEMQAMLRLVNEWDPLAYVDLHVTDGAKFRHDVAVQVEPVNSGDGDFRKDGLALRTGVIADLTAQGSLPVSFYPSFNVNDDPASGFTDSVAPPRFSTGYFPMRNRMAMLVETHSWKDYPTRVRITRNTIVSLLDQMAAHGASWLKDAQAADQRAQALGGQTVALDYAASAKKREIDFLGYEYTRTLSDISGALMTRYDESKPQVWHVPLADDIQPGTQVVAPKAGYVVPAAHAAWVAEKLKLHGIRFRVVGSAQKQAAVETFRATKASFGGQSVEGHQRLNAQGEWKAEVRDLAAGSLFVPIAQPKARLVMALLEPQSSDSLAAWGEFNNAFEQKEYMEDYVAEDVARAQLAADPALAAEFKARLESDTDFAKNSAARLQFFARRHSSWDERFNLYPVLRTDTAPR</sequence>
<dbReference type="Gene3D" id="3.40.630.10">
    <property type="entry name" value="Zn peptidases"/>
    <property type="match status" value="1"/>
</dbReference>
<protein>
    <recommendedName>
        <fullName evidence="5">Peptidase M14 domain-containing protein</fullName>
    </recommendedName>
</protein>
<gene>
    <name evidence="6" type="ORF">N789_11930</name>
</gene>
<dbReference type="SUPFAM" id="SSF53187">
    <property type="entry name" value="Zn-dependent exopeptidases"/>
    <property type="match status" value="1"/>
</dbReference>
<dbReference type="Proteomes" id="UP000029385">
    <property type="component" value="Unassembled WGS sequence"/>
</dbReference>
<comment type="cofactor">
    <cofactor evidence="1">
        <name>Zn(2+)</name>
        <dbReference type="ChEBI" id="CHEBI:29105"/>
    </cofactor>
</comment>
<reference evidence="6 7" key="1">
    <citation type="submission" date="2013-09" db="EMBL/GenBank/DDBJ databases">
        <title>Genome sequencing of Arenimonas oryziterrae.</title>
        <authorList>
            <person name="Chen F."/>
            <person name="Wang G."/>
        </authorList>
    </citation>
    <scope>NUCLEOTIDE SEQUENCE [LARGE SCALE GENOMIC DNA]</scope>
    <source>
        <strain evidence="6 7">YC6267</strain>
    </source>
</reference>
<dbReference type="GO" id="GO:0005615">
    <property type="term" value="C:extracellular space"/>
    <property type="evidence" value="ECO:0007669"/>
    <property type="project" value="TreeGrafter"/>
</dbReference>
<evidence type="ECO:0000313" key="6">
    <source>
        <dbReference type="EMBL" id="KFN42833.1"/>
    </source>
</evidence>
<evidence type="ECO:0000256" key="1">
    <source>
        <dbReference type="ARBA" id="ARBA00001947"/>
    </source>
</evidence>
<dbReference type="FunFam" id="3.40.630.10:FF:000092">
    <property type="entry name" value="Peptidase M14"/>
    <property type="match status" value="1"/>
</dbReference>
<evidence type="ECO:0000256" key="3">
    <source>
        <dbReference type="PROSITE-ProRule" id="PRU01379"/>
    </source>
</evidence>
<keyword evidence="4" id="KW-0732">Signal</keyword>
<dbReference type="EMBL" id="AVCI01000007">
    <property type="protein sequence ID" value="KFN42833.1"/>
    <property type="molecule type" value="Genomic_DNA"/>
</dbReference>
<dbReference type="GO" id="GO:0008270">
    <property type="term" value="F:zinc ion binding"/>
    <property type="evidence" value="ECO:0007669"/>
    <property type="project" value="InterPro"/>
</dbReference>
<dbReference type="PATRIC" id="fig|1121015.4.peg.1859"/>
<accession>A0A091ARL1</accession>